<keyword evidence="5 6" id="KW-0472">Membrane</keyword>
<feature type="transmembrane region" description="Helical" evidence="6">
    <location>
        <begin position="36"/>
        <end position="55"/>
    </location>
</feature>
<reference evidence="8 9" key="1">
    <citation type="submission" date="2017-10" db="EMBL/GenBank/DDBJ databases">
        <title>Sedimentibacterium mangrovi gen. nov., sp. nov., a novel member of family Phyllobacteriacea isolated from mangrove sediment.</title>
        <authorList>
            <person name="Liao H."/>
            <person name="Tian Y."/>
        </authorList>
    </citation>
    <scope>NUCLEOTIDE SEQUENCE [LARGE SCALE GENOMIC DNA]</scope>
    <source>
        <strain evidence="8 9">X9-2-2</strain>
    </source>
</reference>
<feature type="domain" description="Sulfatase N-terminal" evidence="7">
    <location>
        <begin position="221"/>
        <end position="449"/>
    </location>
</feature>
<comment type="caution">
    <text evidence="8">The sequence shown here is derived from an EMBL/GenBank/DDBJ whole genome shotgun (WGS) entry which is preliminary data.</text>
</comment>
<evidence type="ECO:0000259" key="7">
    <source>
        <dbReference type="Pfam" id="PF00884"/>
    </source>
</evidence>
<accession>A0A2G1QJD6</accession>
<name>A0A2G1QJD6_9HYPH</name>
<protein>
    <recommendedName>
        <fullName evidence="7">Sulfatase N-terminal domain-containing protein</fullName>
    </recommendedName>
</protein>
<keyword evidence="2" id="KW-1003">Cell membrane</keyword>
<dbReference type="SUPFAM" id="SSF53649">
    <property type="entry name" value="Alkaline phosphatase-like"/>
    <property type="match status" value="1"/>
</dbReference>
<dbReference type="EMBL" id="PDVP01000013">
    <property type="protein sequence ID" value="PHP65657.1"/>
    <property type="molecule type" value="Genomic_DNA"/>
</dbReference>
<comment type="subcellular location">
    <subcellularLocation>
        <location evidence="1">Cell membrane</location>
        <topology evidence="1">Multi-pass membrane protein</topology>
    </subcellularLocation>
</comment>
<evidence type="ECO:0000256" key="3">
    <source>
        <dbReference type="ARBA" id="ARBA00022692"/>
    </source>
</evidence>
<dbReference type="Gene3D" id="3.40.720.10">
    <property type="entry name" value="Alkaline Phosphatase, subunit A"/>
    <property type="match status" value="1"/>
</dbReference>
<feature type="transmembrane region" description="Helical" evidence="6">
    <location>
        <begin position="62"/>
        <end position="82"/>
    </location>
</feature>
<evidence type="ECO:0000256" key="1">
    <source>
        <dbReference type="ARBA" id="ARBA00004651"/>
    </source>
</evidence>
<evidence type="ECO:0000256" key="5">
    <source>
        <dbReference type="ARBA" id="ARBA00023136"/>
    </source>
</evidence>
<dbReference type="InterPro" id="IPR017850">
    <property type="entry name" value="Alkaline_phosphatase_core_sf"/>
</dbReference>
<sequence length="601" mass="66561">MTIPVVLVLAALSAYPLVFRLLHMDETGLPLRHYDHVGIASDLAVGLMVSVLLILFARKTRFAWVVASGVWVVLNVVNYEFLREFGSTSFAVEAAQVLEPVFMAGSGTNIHHAWLAAALFAGLVGSLAVIRRKPDAGQWQRIAGVAFLCLLAVELYPRNINVVEWRQRDFVVTNLRDLFERMTRPAVALDAALLHSPQVEAVFQADLDGMPLFGPAQKRAKNVLLVFMEGASGAFVPSVAAVHGIDSRNKMTRLDEIARANITYTQFITAQRKSDRGIYSALCGDLPTLTYTTPKMSQIANGKDSACLPGLLASAGYSTLFMKSANISYMQMDTFARKAGYERAYGNKGFDPSLPRQQWGVSDEILYSAAFDEINALEKSGKPWFVTLFTSSTHHPFNIPDSFTGMPDEIPRIRSWAYADKAVGDFVDRLRSSGKLDDTLVLITADEASLGLANRRDKEESLHGLTENWGVMVAVSPDRTPLRIDDTFQQADISLSILDYLGLDRMAGGFLGRSMFRRYAHPRNLYFANNYKHAFYELDTARRLTTCDDHLKDCVATTRPDLPLFSSAFEHANGPAEASERMIAVQARSLGIRSRPARETN</sequence>
<dbReference type="Pfam" id="PF00884">
    <property type="entry name" value="Sulfatase"/>
    <property type="match status" value="1"/>
</dbReference>
<dbReference type="InterPro" id="IPR050448">
    <property type="entry name" value="OpgB/LTA_synthase_biosynth"/>
</dbReference>
<proteinExistence type="predicted"/>
<dbReference type="CDD" id="cd16015">
    <property type="entry name" value="LTA_synthase"/>
    <property type="match status" value="1"/>
</dbReference>
<feature type="transmembrane region" description="Helical" evidence="6">
    <location>
        <begin position="110"/>
        <end position="130"/>
    </location>
</feature>
<dbReference type="InterPro" id="IPR000917">
    <property type="entry name" value="Sulfatase_N"/>
</dbReference>
<keyword evidence="9" id="KW-1185">Reference proteome</keyword>
<dbReference type="PANTHER" id="PTHR47371">
    <property type="entry name" value="LIPOTEICHOIC ACID SYNTHASE"/>
    <property type="match status" value="1"/>
</dbReference>
<evidence type="ECO:0000313" key="8">
    <source>
        <dbReference type="EMBL" id="PHP65657.1"/>
    </source>
</evidence>
<evidence type="ECO:0000256" key="4">
    <source>
        <dbReference type="ARBA" id="ARBA00022989"/>
    </source>
</evidence>
<organism evidence="8 9">
    <name type="scientific">Zhengella mangrovi</name>
    <dbReference type="NCBI Taxonomy" id="1982044"/>
    <lineage>
        <taxon>Bacteria</taxon>
        <taxon>Pseudomonadati</taxon>
        <taxon>Pseudomonadota</taxon>
        <taxon>Alphaproteobacteria</taxon>
        <taxon>Hyphomicrobiales</taxon>
        <taxon>Notoacmeibacteraceae</taxon>
        <taxon>Zhengella</taxon>
    </lineage>
</organism>
<keyword evidence="3 6" id="KW-0812">Transmembrane</keyword>
<dbReference type="PANTHER" id="PTHR47371:SF3">
    <property type="entry name" value="PHOSPHOGLYCEROL TRANSFERASE I"/>
    <property type="match status" value="1"/>
</dbReference>
<dbReference type="GO" id="GO:0005886">
    <property type="term" value="C:plasma membrane"/>
    <property type="evidence" value="ECO:0007669"/>
    <property type="project" value="UniProtKB-SubCell"/>
</dbReference>
<keyword evidence="4 6" id="KW-1133">Transmembrane helix</keyword>
<gene>
    <name evidence="8" type="ORF">CSC94_17570</name>
</gene>
<dbReference type="Proteomes" id="UP000221168">
    <property type="component" value="Unassembled WGS sequence"/>
</dbReference>
<evidence type="ECO:0000313" key="9">
    <source>
        <dbReference type="Proteomes" id="UP000221168"/>
    </source>
</evidence>
<dbReference type="RefSeq" id="WP_099307684.1">
    <property type="nucleotide sequence ID" value="NZ_PDVP01000013.1"/>
</dbReference>
<dbReference type="OrthoDB" id="9760224at2"/>
<evidence type="ECO:0000256" key="2">
    <source>
        <dbReference type="ARBA" id="ARBA00022475"/>
    </source>
</evidence>
<dbReference type="AlphaFoldDB" id="A0A2G1QJD6"/>
<evidence type="ECO:0000256" key="6">
    <source>
        <dbReference type="SAM" id="Phobius"/>
    </source>
</evidence>